<dbReference type="RefSeq" id="WP_055654935.1">
    <property type="nucleotide sequence ID" value="NZ_CXST01000001.1"/>
</dbReference>
<dbReference type="InterPro" id="IPR016181">
    <property type="entry name" value="Acyl_CoA_acyltransferase"/>
</dbReference>
<organism evidence="2 3">
    <name type="scientific">Roseibium aggregatum</name>
    <dbReference type="NCBI Taxonomy" id="187304"/>
    <lineage>
        <taxon>Bacteria</taxon>
        <taxon>Pseudomonadati</taxon>
        <taxon>Pseudomonadota</taxon>
        <taxon>Alphaproteobacteria</taxon>
        <taxon>Hyphomicrobiales</taxon>
        <taxon>Stappiaceae</taxon>
        <taxon>Roseibium</taxon>
    </lineage>
</organism>
<dbReference type="OrthoDB" id="2436196at2"/>
<dbReference type="AlphaFoldDB" id="A0A0M6Y1H5"/>
<dbReference type="InterPro" id="IPR052777">
    <property type="entry name" value="Acetyltransferase_Enz"/>
</dbReference>
<gene>
    <name evidence="2" type="ORF">LAL4801_01307</name>
</gene>
<dbReference type="PROSITE" id="PS51186">
    <property type="entry name" value="GNAT"/>
    <property type="match status" value="1"/>
</dbReference>
<sequence length="163" mass="17493">MIQSQQISIVPVSTENDLAPIRHLFRAYVDWLGIDLSYQGFEEELAGLPGKYAPPSGALFLAKDEEGSVLGCVGLRAFGKDGACEMKRLYVLPDGRGKGVGGALVEAVIAAAVAAGYREMLLDTLPSMTGAIKLYEAAGFKQVGAYYDTPILETVFFRKQLNG</sequence>
<dbReference type="PANTHER" id="PTHR43305">
    <property type="entry name" value="FAMILY N-ACETYLTRANSFERASE, PUTATIVE (AFU_ORTHOLOGUE AFUA_2G01380)-RELATED"/>
    <property type="match status" value="1"/>
</dbReference>
<dbReference type="InterPro" id="IPR000182">
    <property type="entry name" value="GNAT_dom"/>
</dbReference>
<dbReference type="SUPFAM" id="SSF55729">
    <property type="entry name" value="Acyl-CoA N-acyltransferases (Nat)"/>
    <property type="match status" value="1"/>
</dbReference>
<keyword evidence="3" id="KW-1185">Reference proteome</keyword>
<dbReference type="Gene3D" id="3.40.630.30">
    <property type="match status" value="1"/>
</dbReference>
<keyword evidence="2" id="KW-0808">Transferase</keyword>
<dbReference type="EMBL" id="CXST01000001">
    <property type="protein sequence ID" value="CTQ42870.1"/>
    <property type="molecule type" value="Genomic_DNA"/>
</dbReference>
<accession>A0A0M6Y1H5</accession>
<evidence type="ECO:0000313" key="3">
    <source>
        <dbReference type="Proteomes" id="UP000048926"/>
    </source>
</evidence>
<name>A0A0M6Y1H5_9HYPH</name>
<dbReference type="CDD" id="cd04301">
    <property type="entry name" value="NAT_SF"/>
    <property type="match status" value="1"/>
</dbReference>
<dbReference type="Pfam" id="PF00583">
    <property type="entry name" value="Acetyltransf_1"/>
    <property type="match status" value="1"/>
</dbReference>
<dbReference type="STRING" id="187304.B0E33_23670"/>
<dbReference type="Proteomes" id="UP000048926">
    <property type="component" value="Unassembled WGS sequence"/>
</dbReference>
<evidence type="ECO:0000259" key="1">
    <source>
        <dbReference type="PROSITE" id="PS51186"/>
    </source>
</evidence>
<protein>
    <submittedName>
        <fullName evidence="2">Acetyltransferase</fullName>
    </submittedName>
</protein>
<proteinExistence type="predicted"/>
<dbReference type="GO" id="GO:0016747">
    <property type="term" value="F:acyltransferase activity, transferring groups other than amino-acyl groups"/>
    <property type="evidence" value="ECO:0007669"/>
    <property type="project" value="InterPro"/>
</dbReference>
<evidence type="ECO:0000313" key="2">
    <source>
        <dbReference type="EMBL" id="CTQ42870.1"/>
    </source>
</evidence>
<dbReference type="PANTHER" id="PTHR43305:SF1">
    <property type="entry name" value="FAMILY N-ACETYLTRANSFERASE, PUTATIVE (AFU_ORTHOLOGUE AFUA_2G01380)-RELATED"/>
    <property type="match status" value="1"/>
</dbReference>
<reference evidence="3" key="1">
    <citation type="submission" date="2015-07" db="EMBL/GenBank/DDBJ databases">
        <authorList>
            <person name="Rodrigo-Torres Lidia"/>
            <person name="Arahal R.David."/>
        </authorList>
    </citation>
    <scope>NUCLEOTIDE SEQUENCE [LARGE SCALE GENOMIC DNA]</scope>
    <source>
        <strain evidence="3">CECT 4801</strain>
    </source>
</reference>
<feature type="domain" description="N-acetyltransferase" evidence="1">
    <location>
        <begin position="7"/>
        <end position="162"/>
    </location>
</feature>